<dbReference type="Proteomes" id="UP000010523">
    <property type="component" value="Unassembled WGS sequence"/>
</dbReference>
<dbReference type="eggNOG" id="ENOG5033A84">
    <property type="taxonomic scope" value="Bacteria"/>
</dbReference>
<evidence type="ECO:0000313" key="1">
    <source>
        <dbReference type="EMBL" id="EIJ81734.1"/>
    </source>
</evidence>
<dbReference type="PATRIC" id="fig|997296.3.peg.514"/>
<dbReference type="EMBL" id="AFEU01000001">
    <property type="protein sequence ID" value="EIJ81734.1"/>
    <property type="molecule type" value="Genomic_DNA"/>
</dbReference>
<gene>
    <name evidence="1" type="ORF">PB1_02305</name>
</gene>
<proteinExistence type="predicted"/>
<dbReference type="AlphaFoldDB" id="I3E5G3"/>
<organism evidence="1 2">
    <name type="scientific">Bacillus methanolicus PB1</name>
    <dbReference type="NCBI Taxonomy" id="997296"/>
    <lineage>
        <taxon>Bacteria</taxon>
        <taxon>Bacillati</taxon>
        <taxon>Bacillota</taxon>
        <taxon>Bacilli</taxon>
        <taxon>Bacillales</taxon>
        <taxon>Bacillaceae</taxon>
        <taxon>Bacillus</taxon>
    </lineage>
</organism>
<keyword evidence="2" id="KW-1185">Reference proteome</keyword>
<evidence type="ECO:0008006" key="3">
    <source>
        <dbReference type="Google" id="ProtNLM"/>
    </source>
</evidence>
<reference evidence="1 2" key="1">
    <citation type="journal article" date="2012" name="Appl. Environ. Microbiol.">
        <title>Genome Sequence of Thermotolerant Bacillus methanolicus: Features and Regulation Related to Methylotrophy and Production of L-Lysine and L-Glutamate from Methanol.</title>
        <authorList>
            <person name="Heggeset T.M."/>
            <person name="Krog A."/>
            <person name="Balzer S."/>
            <person name="Wentzel A."/>
            <person name="Ellingsen T.E."/>
            <person name="Brautaset T."/>
        </authorList>
    </citation>
    <scope>NUCLEOTIDE SEQUENCE [LARGE SCALE GENOMIC DNA]</scope>
    <source>
        <strain evidence="1 2">PB1</strain>
    </source>
</reference>
<accession>I3E5G3</accession>
<evidence type="ECO:0000313" key="2">
    <source>
        <dbReference type="Proteomes" id="UP000010523"/>
    </source>
</evidence>
<dbReference type="OrthoDB" id="2390431at2"/>
<dbReference type="RefSeq" id="WP_003350476.1">
    <property type="nucleotide sequence ID" value="NZ_AFEU01000001.1"/>
</dbReference>
<sequence length="78" mass="9514">MKIRKTIVYQKDTKVFVYENRKEEYIVVAIPEIEWSCLISYSETREEIVKRLKESLSKTLHENAEELVERIYAWTREM</sequence>
<protein>
    <recommendedName>
        <fullName evidence="3">YueH-like protein</fullName>
    </recommendedName>
</protein>
<dbReference type="InterPro" id="IPR020260">
    <property type="entry name" value="Uncharacterised_YueH"/>
</dbReference>
<comment type="caution">
    <text evidence="1">The sequence shown here is derived from an EMBL/GenBank/DDBJ whole genome shotgun (WGS) entry which is preliminary data.</text>
</comment>
<name>I3E5G3_BACMT</name>
<dbReference type="Pfam" id="PF14166">
    <property type="entry name" value="YueH"/>
    <property type="match status" value="1"/>
</dbReference>